<dbReference type="Pfam" id="PF02470">
    <property type="entry name" value="MlaD"/>
    <property type="match status" value="1"/>
</dbReference>
<dbReference type="RefSeq" id="WP_104364540.1">
    <property type="nucleotide sequence ID" value="NZ_PSYZ01000002.1"/>
</dbReference>
<evidence type="ECO:0000259" key="2">
    <source>
        <dbReference type="Pfam" id="PF02470"/>
    </source>
</evidence>
<accession>A0A2S5ZXE8</accession>
<name>A0A2S5ZXE8_9NOCA</name>
<evidence type="ECO:0000256" key="1">
    <source>
        <dbReference type="SAM" id="Phobius"/>
    </source>
</evidence>
<comment type="caution">
    <text evidence="3">The sequence shown here is derived from an EMBL/GenBank/DDBJ whole genome shotgun (WGS) entry which is preliminary data.</text>
</comment>
<dbReference type="EMBL" id="PSZD01000028">
    <property type="protein sequence ID" value="PPJ22666.1"/>
    <property type="molecule type" value="Genomic_DNA"/>
</dbReference>
<reference evidence="3 4" key="1">
    <citation type="submission" date="2018-02" db="EMBL/GenBank/DDBJ databases">
        <title>8 Nocardia nova and 1 Nocardia cyriacigeorgica strain used for evolution to TMP-SMX.</title>
        <authorList>
            <person name="Mehta H."/>
            <person name="Weng J."/>
            <person name="Shamoo Y."/>
        </authorList>
    </citation>
    <scope>NUCLEOTIDE SEQUENCE [LARGE SCALE GENOMIC DNA]</scope>
    <source>
        <strain evidence="3 4">BAA2227</strain>
    </source>
</reference>
<proteinExistence type="predicted"/>
<keyword evidence="1" id="KW-1133">Transmembrane helix</keyword>
<sequence length="340" mass="36021">MSRAAQFSVHGPGRWGLRLRGVVVIVVVALILVLAWRVTQPDRAGQIQFSVEAADLGDGVSTDTTVRLRGMSIGSVVGVQARGPHRQRVTVSVDADPLRELSTSMNTRFVSSNLFGSTAFELIPMPGGRPIRPNAVLQLGDVGDYTVTTVMRNSGRLLLDVVTDQLSTSIDNAAQLTEEMAPMLASALLVVRASARARDMSLSELLPHLADVSEGMAAFTPSALSILHSLAAVEELDDDFRARQASATITEVSNLVMALSGQVVGALGSTSETVDMLLDLLIPLNRSLKNVTPEQVSRLIGGLDGALHREGDKVVLGVDALVRTFPAFRVPLDATGGGAR</sequence>
<evidence type="ECO:0000313" key="3">
    <source>
        <dbReference type="EMBL" id="PPJ22666.1"/>
    </source>
</evidence>
<dbReference type="AlphaFoldDB" id="A0A2S5ZXE8"/>
<gene>
    <name evidence="3" type="ORF">C5F51_30525</name>
</gene>
<feature type="domain" description="Mce/MlaD" evidence="2">
    <location>
        <begin position="48"/>
        <end position="124"/>
    </location>
</feature>
<keyword evidence="1" id="KW-0812">Transmembrane</keyword>
<keyword evidence="4" id="KW-1185">Reference proteome</keyword>
<evidence type="ECO:0000313" key="4">
    <source>
        <dbReference type="Proteomes" id="UP000238356"/>
    </source>
</evidence>
<protein>
    <submittedName>
        <fullName evidence="3">Mce family protein</fullName>
    </submittedName>
</protein>
<dbReference type="Proteomes" id="UP000238356">
    <property type="component" value="Unassembled WGS sequence"/>
</dbReference>
<keyword evidence="1" id="KW-0472">Membrane</keyword>
<dbReference type="InterPro" id="IPR003399">
    <property type="entry name" value="Mce/MlaD"/>
</dbReference>
<feature type="transmembrane region" description="Helical" evidence="1">
    <location>
        <begin position="21"/>
        <end position="39"/>
    </location>
</feature>
<organism evidence="3 4">
    <name type="scientific">Nocardia nova</name>
    <dbReference type="NCBI Taxonomy" id="37330"/>
    <lineage>
        <taxon>Bacteria</taxon>
        <taxon>Bacillati</taxon>
        <taxon>Actinomycetota</taxon>
        <taxon>Actinomycetes</taxon>
        <taxon>Mycobacteriales</taxon>
        <taxon>Nocardiaceae</taxon>
        <taxon>Nocardia</taxon>
    </lineage>
</organism>